<feature type="transmembrane region" description="Helical" evidence="1">
    <location>
        <begin position="141"/>
        <end position="163"/>
    </location>
</feature>
<feature type="transmembrane region" description="Helical" evidence="1">
    <location>
        <begin position="12"/>
        <end position="30"/>
    </location>
</feature>
<keyword evidence="3" id="KW-1185">Reference proteome</keyword>
<dbReference type="Proteomes" id="UP000244924">
    <property type="component" value="Unassembled WGS sequence"/>
</dbReference>
<evidence type="ECO:0008006" key="4">
    <source>
        <dbReference type="Google" id="ProtNLM"/>
    </source>
</evidence>
<dbReference type="Pfam" id="PF14329">
    <property type="entry name" value="DUF4386"/>
    <property type="match status" value="1"/>
</dbReference>
<feature type="transmembrane region" description="Helical" evidence="1">
    <location>
        <begin position="63"/>
        <end position="83"/>
    </location>
</feature>
<reference evidence="2 3" key="1">
    <citation type="submission" date="2018-03" db="EMBL/GenBank/DDBJ databases">
        <authorList>
            <person name="Keele B.F."/>
        </authorList>
    </citation>
    <scope>NUCLEOTIDE SEQUENCE [LARGE SCALE GENOMIC DNA]</scope>
    <source>
        <strain evidence="2 3">CECT 8626</strain>
    </source>
</reference>
<feature type="transmembrane region" description="Helical" evidence="1">
    <location>
        <begin position="90"/>
        <end position="110"/>
    </location>
</feature>
<dbReference type="InterPro" id="IPR025495">
    <property type="entry name" value="DUF4386"/>
</dbReference>
<protein>
    <recommendedName>
        <fullName evidence="4">DUF4386 domain-containing protein</fullName>
    </recommendedName>
</protein>
<feature type="transmembrane region" description="Helical" evidence="1">
    <location>
        <begin position="169"/>
        <end position="190"/>
    </location>
</feature>
<evidence type="ECO:0000313" key="2">
    <source>
        <dbReference type="EMBL" id="SPH17794.1"/>
    </source>
</evidence>
<dbReference type="EMBL" id="OMOQ01000001">
    <property type="protein sequence ID" value="SPH17794.1"/>
    <property type="molecule type" value="Genomic_DNA"/>
</dbReference>
<evidence type="ECO:0000256" key="1">
    <source>
        <dbReference type="SAM" id="Phobius"/>
    </source>
</evidence>
<organism evidence="2 3">
    <name type="scientific">Albidovulum aquaemixtae</name>
    <dbReference type="NCBI Taxonomy" id="1542388"/>
    <lineage>
        <taxon>Bacteria</taxon>
        <taxon>Pseudomonadati</taxon>
        <taxon>Pseudomonadota</taxon>
        <taxon>Alphaproteobacteria</taxon>
        <taxon>Rhodobacterales</taxon>
        <taxon>Paracoccaceae</taxon>
        <taxon>Albidovulum</taxon>
    </lineage>
</organism>
<name>A0A2R8B5A2_9RHOB</name>
<evidence type="ECO:0000313" key="3">
    <source>
        <dbReference type="Proteomes" id="UP000244924"/>
    </source>
</evidence>
<keyword evidence="1" id="KW-0472">Membrane</keyword>
<feature type="transmembrane region" description="Helical" evidence="1">
    <location>
        <begin position="116"/>
        <end position="134"/>
    </location>
</feature>
<keyword evidence="1" id="KW-0812">Transmembrane</keyword>
<proteinExistence type="predicted"/>
<dbReference type="OrthoDB" id="5421633at2"/>
<keyword evidence="1" id="KW-1133">Transmembrane helix</keyword>
<feature type="transmembrane region" description="Helical" evidence="1">
    <location>
        <begin position="197"/>
        <end position="217"/>
    </location>
</feature>
<dbReference type="AlphaFoldDB" id="A0A2R8B5A2"/>
<gene>
    <name evidence="2" type="ORF">DEA8626_01321</name>
</gene>
<sequence>MMGGGPPADKRHLLLPAGLAYAVIIVAGIWSEGFVRAALIEPGDAAATAAAIAANETLFRASVAADMVMALCDVALAVLLYMILKSHGALLALLAMVLRLVQASIIGANLVNQQAALLALGGAGGSEAVALLHLQMQSHGYDLGLVFFGAANIAIAVLILRSGWVPRPLGWLVAAAGLVYLAGSFLRILAPHLSGTFVYAYAVPVVAETSFALWLLAAGFRPRLAAH</sequence>
<accession>A0A2R8B5A2</accession>